<reference evidence="4 5" key="2">
    <citation type="journal article" date="2000" name="Proc. Natl. Acad. Sci. U.S.A.">
        <title>Archaeal adaptation to higher temperatures revealed by genomic sequence of Thermoplasma volcanium.</title>
        <authorList>
            <person name="Kawashima T."/>
            <person name="Amano N."/>
            <person name="Koike H."/>
            <person name="Makino S."/>
            <person name="Higuchi S."/>
            <person name="Kawashima-Ohya Y."/>
            <person name="Watanabe K."/>
            <person name="Yamazaki M."/>
            <person name="Kanehori K."/>
            <person name="Kawamoto T."/>
            <person name="Nunoshiba T."/>
            <person name="Yamamoto Y."/>
            <person name="Aramaki H."/>
            <person name="Makino K."/>
            <person name="Suzuki M."/>
        </authorList>
    </citation>
    <scope>NUCLEOTIDE SEQUENCE [LARGE SCALE GENOMIC DNA]</scope>
    <source>
        <strain evidence="5">ATCC 51530 / DSM 4299 / JCM 9571 / NBRC 15438 / GSS1</strain>
    </source>
</reference>
<keyword evidence="2" id="KW-1133">Transmembrane helix</keyword>
<reference evidence="4 5" key="1">
    <citation type="journal article" date="1999" name="Proc. Jpn. Acad.">
        <title>Determination of the complete genomic DNA sequence of Thermoplasma volvanium GSS1.</title>
        <authorList>
            <person name="Kawashima T."/>
            <person name="Yamamoto Y."/>
            <person name="Aramaki H."/>
            <person name="Nunoshiba T."/>
            <person name="Kawamoto T."/>
            <person name="Watanabe K."/>
            <person name="Yamazaki M."/>
            <person name="Kanehori K."/>
            <person name="Amano N."/>
            <person name="Ohya Y."/>
            <person name="Makino K."/>
            <person name="Suzuki M."/>
        </authorList>
    </citation>
    <scope>NUCLEOTIDE SEQUENCE [LARGE SCALE GENOMIC DNA]</scope>
    <source>
        <strain evidence="5">ATCC 51530 / DSM 4299 / JCM 9571 / NBRC 15438 / GSS1</strain>
    </source>
</reference>
<keyword evidence="2" id="KW-0472">Membrane</keyword>
<dbReference type="eggNOG" id="arCOG07368">
    <property type="taxonomic scope" value="Archaea"/>
</dbReference>
<dbReference type="HOGENOM" id="CLU_315608_0_0_2"/>
<dbReference type="Gene3D" id="2.60.40.10">
    <property type="entry name" value="Immunoglobulins"/>
    <property type="match status" value="1"/>
</dbReference>
<keyword evidence="2" id="KW-0812">Transmembrane</keyword>
<dbReference type="STRING" id="273116.gene:9382152"/>
<dbReference type="Pfam" id="PF07705">
    <property type="entry name" value="CARDB"/>
    <property type="match status" value="1"/>
</dbReference>
<feature type="domain" description="CARDB" evidence="3">
    <location>
        <begin position="783"/>
        <end position="865"/>
    </location>
</feature>
<sequence length="939" mass="102606">MNKSIVAIALISLVALSSLAGISLAKPIQTGVVNVKVTSPLGPADVPVKILNSNGVLVAKGMGPSFTANLTFGKYYVYIPNYYGTGPINNTIYYSKTIPFNLTSSSYDISVNVNAVQTYGISVNVKGITKPAMLMFKTADNFVFNETQVNAGTYIFQLPINTPIYAILNYSSKITTYLMSINSSSSTFNITPNTPNYYGFTNVPNGNIVLINDVSPYNYTVIPFSGYSFSVYSNTPNTIVVVEAPGYSPQVFKSSENGNTVALQPSTSNVYYNYSISSNLKQLYLNITYNLNNATTFPAFFGNSSVGSLYWQMKLDHITTSEMVKYFYGLAQNYTQKSFMVNGVYYNLTAVPKVSVISTSNTSHATINAVYANVSPVSSLNTINVYVYGTQYLPGALNYYYNISYHNTSLAVSSSNVPLSSSYMFVKIKPQPSNVWATLKFSPVVSPVMTNSSYTLYWKDMVSNNYVLNSTSTNSVYVVPRNQTVYLNSSTAYFNPVTNSDDYMQANFTWTIGSSVFYGYNISNVFRSSSTSVSVFVRSPSGGTAYSNFTVLSLNNTTAPKVKFSASYNGHSISYTSKLYSTNETMLVSLSVPQSAQISYSLYGSSLVLSGYNVYLGYNWKFPTATYIGDNVSYAFSHPSIAPGYGNQVSFANITTEAGNVYHILMKVYVNDTTPPSATFFMKYNNTYITNPVAGKVITLSANNTTDPYYPFSSLKFQWIIEYINGTPAAPSDTTYTNLTPMNESYLQIVFNTVASMKISLQVTNPSNVSGYANKTVSMVVVTPRLVVNSIYASGAQYQGSSSKLYVNVSNLGTENAYNVLIQVYVNGKVYGSTTVSEIKAGASDNVSINWVPPTSGKVSVYATASVNSEPRSFVTAGALTQTVSVNPPAYRTPLIVVSVIVVLVIVIYVYYKLRSGTPKQQKGPQPKTELPKKQEKKK</sequence>
<feature type="region of interest" description="Disordered" evidence="1">
    <location>
        <begin position="918"/>
        <end position="939"/>
    </location>
</feature>
<evidence type="ECO:0000313" key="5">
    <source>
        <dbReference type="Proteomes" id="UP000001017"/>
    </source>
</evidence>
<organism evidence="4 5">
    <name type="scientific">Thermoplasma volcanium (strain ATCC 51530 / DSM 4299 / JCM 9571 / NBRC 15438 / GSS1)</name>
    <dbReference type="NCBI Taxonomy" id="273116"/>
    <lineage>
        <taxon>Archaea</taxon>
        <taxon>Methanobacteriati</taxon>
        <taxon>Thermoplasmatota</taxon>
        <taxon>Thermoplasmata</taxon>
        <taxon>Thermoplasmatales</taxon>
        <taxon>Thermoplasmataceae</taxon>
        <taxon>Thermoplasma</taxon>
    </lineage>
</organism>
<keyword evidence="5" id="KW-1185">Reference proteome</keyword>
<dbReference type="PaxDb" id="273116-14325583"/>
<dbReference type="EMBL" id="BA000011">
    <property type="protein sequence ID" value="BAB60486.1"/>
    <property type="molecule type" value="Genomic_DNA"/>
</dbReference>
<dbReference type="KEGG" id="tvo:TVG1388786"/>
<feature type="transmembrane region" description="Helical" evidence="2">
    <location>
        <begin position="891"/>
        <end position="912"/>
    </location>
</feature>
<feature type="compositionally biased region" description="Basic and acidic residues" evidence="1">
    <location>
        <begin position="930"/>
        <end position="939"/>
    </location>
</feature>
<evidence type="ECO:0000313" key="4">
    <source>
        <dbReference type="EMBL" id="BAB60486.1"/>
    </source>
</evidence>
<evidence type="ECO:0000259" key="3">
    <source>
        <dbReference type="Pfam" id="PF07705"/>
    </source>
</evidence>
<dbReference type="AlphaFoldDB" id="Q978S1"/>
<gene>
    <name evidence="4" type="ORF">TVG1388786</name>
</gene>
<protein>
    <submittedName>
        <fullName evidence="4">TVG1388786 protein</fullName>
    </submittedName>
</protein>
<dbReference type="InterPro" id="IPR013783">
    <property type="entry name" value="Ig-like_fold"/>
</dbReference>
<proteinExistence type="predicted"/>
<name>Q978S1_THEVO</name>
<dbReference type="InterPro" id="IPR011635">
    <property type="entry name" value="CARDB"/>
</dbReference>
<dbReference type="Proteomes" id="UP000001017">
    <property type="component" value="Chromosome"/>
</dbReference>
<evidence type="ECO:0000256" key="1">
    <source>
        <dbReference type="SAM" id="MobiDB-lite"/>
    </source>
</evidence>
<accession>Q978S1</accession>
<evidence type="ECO:0000256" key="2">
    <source>
        <dbReference type="SAM" id="Phobius"/>
    </source>
</evidence>